<organism evidence="1 3">
    <name type="scientific">Leclercia adecarboxylata</name>
    <dbReference type="NCBI Taxonomy" id="83655"/>
    <lineage>
        <taxon>Bacteria</taxon>
        <taxon>Pseudomonadati</taxon>
        <taxon>Pseudomonadota</taxon>
        <taxon>Gammaproteobacteria</taxon>
        <taxon>Enterobacterales</taxon>
        <taxon>Enterobacteriaceae</taxon>
        <taxon>Leclercia</taxon>
    </lineage>
</organism>
<reference evidence="1" key="1">
    <citation type="journal article" date="2023" name="Genes Genomics">
        <title>Genomic insights of Leclercia adecarboxylata strains linked to an outbreak in public hospitals in Mexico.</title>
        <authorList>
            <person name="Barrios-Villa E."/>
            <person name="Pacheco-Flores B."/>
            <person name="Lozano-Zarain P."/>
            <person name="Del Campo-Ortega R."/>
            <person name="de Jesus Ascencio-Montiel I."/>
            <person name="Gonzalez-Leon M."/>
            <person name="Camorlinga-Ponce M."/>
            <person name="Gaytan Cervantes F.J."/>
            <person name="Gonzalez Torres C."/>
            <person name="Aguilar E."/>
            <person name="Gonzalez Ibarra J."/>
            <person name="Torres Lopez F.J."/>
            <person name="Rosas-Vargas H."/>
            <person name="Gonzalez-Bonilla C.R."/>
            <person name="Del Carmen Rocha-Gracia R."/>
        </authorList>
    </citation>
    <scope>NUCLEOTIDE SEQUENCE</scope>
    <source>
        <strain evidence="1">Lac40</strain>
    </source>
</reference>
<dbReference type="EMBL" id="JAOURS010000010">
    <property type="protein sequence ID" value="MDC6638918.1"/>
    <property type="molecule type" value="Genomic_DNA"/>
</dbReference>
<reference evidence="2 4" key="2">
    <citation type="submission" date="2024-01" db="EMBL/GenBank/DDBJ databases">
        <title>Comparative Genomics of Leclercia adecarboxylata Strains Isolated from Several Sources.</title>
        <authorList>
            <person name="Yescas-Zazueta V."/>
            <person name="Balbuena-Alonso M.G."/>
            <person name="Valencia D."/>
            <person name="Mendez-Pfeiffer P.A."/>
            <person name="Ballesteros-Monrreal M.G."/>
            <person name="Rocha-Gracia R.D.C."/>
            <person name="Barrios-Villa E."/>
        </authorList>
    </citation>
    <scope>NUCLEOTIDE SEQUENCE [LARGE SCALE GENOMIC DNA]</scope>
    <source>
        <strain evidence="2 4">33MEM</strain>
    </source>
</reference>
<dbReference type="Proteomes" id="UP001149314">
    <property type="component" value="Unassembled WGS sequence"/>
</dbReference>
<evidence type="ECO:0000313" key="3">
    <source>
        <dbReference type="Proteomes" id="UP001149314"/>
    </source>
</evidence>
<comment type="caution">
    <text evidence="1">The sequence shown here is derived from an EMBL/GenBank/DDBJ whole genome shotgun (WGS) entry which is preliminary data.</text>
</comment>
<name>A0A9X4BDU5_9ENTR</name>
<dbReference type="RefSeq" id="WP_158251937.1">
    <property type="nucleotide sequence ID" value="NZ_CP042493.1"/>
</dbReference>
<dbReference type="AlphaFoldDB" id="A0A9X4BDU5"/>
<evidence type="ECO:0000313" key="1">
    <source>
        <dbReference type="EMBL" id="MDC6638918.1"/>
    </source>
</evidence>
<protein>
    <submittedName>
        <fullName evidence="1">Uncharacterized protein</fullName>
    </submittedName>
</protein>
<evidence type="ECO:0000313" key="4">
    <source>
        <dbReference type="Proteomes" id="UP001357437"/>
    </source>
</evidence>
<dbReference type="Proteomes" id="UP001357437">
    <property type="component" value="Unassembled WGS sequence"/>
</dbReference>
<keyword evidence="4" id="KW-1185">Reference proteome</keyword>
<proteinExistence type="predicted"/>
<gene>
    <name evidence="1" type="ORF">OEZ79_11790</name>
    <name evidence="2" type="ORF">VOF76_05390</name>
</gene>
<sequence length="54" mass="5932">MSITIHVYPTENPENKTIVELSSFGGGIGAGQKLLQVIKWLNNISPDVKKPPDR</sequence>
<accession>A0A9X4BDU5</accession>
<evidence type="ECO:0000313" key="2">
    <source>
        <dbReference type="EMBL" id="MEC3935599.1"/>
    </source>
</evidence>
<dbReference type="EMBL" id="JAYMCU010000006">
    <property type="protein sequence ID" value="MEC3935599.1"/>
    <property type="molecule type" value="Genomic_DNA"/>
</dbReference>